<dbReference type="GO" id="GO:0046872">
    <property type="term" value="F:metal ion binding"/>
    <property type="evidence" value="ECO:0007669"/>
    <property type="project" value="UniProtKB-KW"/>
</dbReference>
<dbReference type="SFLD" id="SFLDG01072">
    <property type="entry name" value="dehydrogenase_like"/>
    <property type="match status" value="1"/>
</dbReference>
<dbReference type="PATRIC" id="fig|909613.9.peg.5103"/>
<dbReference type="NCBIfam" id="TIGR04269">
    <property type="entry name" value="SAM_SPASM_FxsB"/>
    <property type="match status" value="1"/>
</dbReference>
<dbReference type="InterPro" id="IPR007197">
    <property type="entry name" value="rSAM"/>
</dbReference>
<evidence type="ECO:0000313" key="7">
    <source>
        <dbReference type="Proteomes" id="UP000019277"/>
    </source>
</evidence>
<evidence type="ECO:0000256" key="1">
    <source>
        <dbReference type="ARBA" id="ARBA00022691"/>
    </source>
</evidence>
<dbReference type="Gene3D" id="3.20.20.70">
    <property type="entry name" value="Aldolase class I"/>
    <property type="match status" value="1"/>
</dbReference>
<dbReference type="GO" id="GO:0016491">
    <property type="term" value="F:oxidoreductase activity"/>
    <property type="evidence" value="ECO:0007669"/>
    <property type="project" value="InterPro"/>
</dbReference>
<dbReference type="SFLD" id="SFLDG01067">
    <property type="entry name" value="SPASM/twitch_domain_containing"/>
    <property type="match status" value="1"/>
</dbReference>
<organism evidence="6 7">
    <name type="scientific">Actinokineospora spheciospongiae</name>
    <dbReference type="NCBI Taxonomy" id="909613"/>
    <lineage>
        <taxon>Bacteria</taxon>
        <taxon>Bacillati</taxon>
        <taxon>Actinomycetota</taxon>
        <taxon>Actinomycetes</taxon>
        <taxon>Pseudonocardiales</taxon>
        <taxon>Pseudonocardiaceae</taxon>
        <taxon>Actinokineospora</taxon>
    </lineage>
</organism>
<feature type="domain" description="Radical SAM core" evidence="5">
    <location>
        <begin position="2"/>
        <end position="235"/>
    </location>
</feature>
<evidence type="ECO:0000259" key="5">
    <source>
        <dbReference type="PROSITE" id="PS51918"/>
    </source>
</evidence>
<dbReference type="GO" id="GO:0051536">
    <property type="term" value="F:iron-sulfur cluster binding"/>
    <property type="evidence" value="ECO:0007669"/>
    <property type="project" value="UniProtKB-KW"/>
</dbReference>
<dbReference type="GO" id="GO:0004386">
    <property type="term" value="F:helicase activity"/>
    <property type="evidence" value="ECO:0007669"/>
    <property type="project" value="UniProtKB-KW"/>
</dbReference>
<evidence type="ECO:0000256" key="3">
    <source>
        <dbReference type="ARBA" id="ARBA00023004"/>
    </source>
</evidence>
<dbReference type="SFLD" id="SFLDG01386">
    <property type="entry name" value="main_SPASM_domain-containing"/>
    <property type="match status" value="1"/>
</dbReference>
<dbReference type="PROSITE" id="PS51918">
    <property type="entry name" value="RADICAL_SAM"/>
    <property type="match status" value="1"/>
</dbReference>
<comment type="caution">
    <text evidence="6">The sequence shown here is derived from an EMBL/GenBank/DDBJ whole genome shotgun (WGS) entry which is preliminary data.</text>
</comment>
<evidence type="ECO:0000256" key="4">
    <source>
        <dbReference type="ARBA" id="ARBA00023014"/>
    </source>
</evidence>
<proteinExistence type="predicted"/>
<keyword evidence="6" id="KW-0547">Nucleotide-binding</keyword>
<dbReference type="Pfam" id="PF04055">
    <property type="entry name" value="Radical_SAM"/>
    <property type="match status" value="1"/>
</dbReference>
<dbReference type="CDD" id="cd01335">
    <property type="entry name" value="Radical_SAM"/>
    <property type="match status" value="1"/>
</dbReference>
<gene>
    <name evidence="6" type="ORF">UO65_5106</name>
</gene>
<dbReference type="InterPro" id="IPR058240">
    <property type="entry name" value="rSAM_sf"/>
</dbReference>
<keyword evidence="4" id="KW-0411">Iron-sulfur</keyword>
<keyword evidence="1" id="KW-0949">S-adenosyl-L-methionine</keyword>
<dbReference type="InterPro" id="IPR023867">
    <property type="entry name" value="Sulphatase_maturase_rSAM"/>
</dbReference>
<dbReference type="STRING" id="909613.UO65_5106"/>
<evidence type="ECO:0000256" key="2">
    <source>
        <dbReference type="ARBA" id="ARBA00022723"/>
    </source>
</evidence>
<keyword evidence="6" id="KW-0347">Helicase</keyword>
<dbReference type="Proteomes" id="UP000019277">
    <property type="component" value="Unassembled WGS sequence"/>
</dbReference>
<keyword evidence="3" id="KW-0408">Iron</keyword>
<reference evidence="6 7" key="1">
    <citation type="journal article" date="2014" name="Genome Announc.">
        <title>Draft Genome Sequence of the Antitrypanosomally Active Sponge-Associated Bacterium Actinokineospora sp. Strain EG49.</title>
        <authorList>
            <person name="Harjes J."/>
            <person name="Ryu T."/>
            <person name="Abdelmohsen U.R."/>
            <person name="Moitinho-Silva L."/>
            <person name="Horn H."/>
            <person name="Ravasi T."/>
            <person name="Hentschel U."/>
        </authorList>
    </citation>
    <scope>NUCLEOTIDE SEQUENCE [LARGE SCALE GENOMIC DNA]</scope>
    <source>
        <strain evidence="6 7">EG49</strain>
    </source>
</reference>
<name>W7IFD2_9PSEU</name>
<dbReference type="SUPFAM" id="SSF102114">
    <property type="entry name" value="Radical SAM enzymes"/>
    <property type="match status" value="1"/>
</dbReference>
<sequence length="368" mass="38823">MTGPRPVRQFVLKVHGRCNLACDYCYVYEMGDGSWRAKPRAMAPGTADAAVDRVAEHAAAHGLDAVQVVLHGGEPLLAGVAALRRVLTRARDRVPARVDFAVQTNGLLLDTAFLDLFAEFGVRVGVSLDGTAAGHDRHRRTHSGHGTHAAVTERLTALTGPYRHVFGGLLCVIDPTADPLATHTALTGSAPPVLDYLLPHGTWDTPPPGRAPDPTRTPYGDWLVTIFEHWYTAAPGPTSVRLFDALLDLLLGGESTVEGLGTDPSPQVVVDTDGGIARSDILAATVPTAAATGLSVHRDPFDAALAPAPPVCPTCAACPLLRVCGGGQPAHRHRAGSGLDNPSVYCPDLTRLITHASTRLAADLEHLR</sequence>
<keyword evidence="2" id="KW-0479">Metal-binding</keyword>
<dbReference type="PANTHER" id="PTHR43273:SF8">
    <property type="entry name" value="RADICAL SAM DOMAIN PROTEIN"/>
    <property type="match status" value="1"/>
</dbReference>
<protein>
    <submittedName>
        <fullName evidence="6">ATP-dependent DNA helicase RecQ</fullName>
    </submittedName>
</protein>
<dbReference type="InterPro" id="IPR026335">
    <property type="entry name" value="rSAM_SPASM_FxsB"/>
</dbReference>
<accession>W7IFD2</accession>
<dbReference type="SFLD" id="SFLDS00029">
    <property type="entry name" value="Radical_SAM"/>
    <property type="match status" value="1"/>
</dbReference>
<keyword evidence="7" id="KW-1185">Reference proteome</keyword>
<dbReference type="PANTHER" id="PTHR43273">
    <property type="entry name" value="ANAEROBIC SULFATASE-MATURATING ENZYME HOMOLOG ASLB-RELATED"/>
    <property type="match status" value="1"/>
</dbReference>
<keyword evidence="6" id="KW-0378">Hydrolase</keyword>
<dbReference type="AlphaFoldDB" id="W7IFD2"/>
<dbReference type="OrthoDB" id="9782387at2"/>
<evidence type="ECO:0000313" key="6">
    <source>
        <dbReference type="EMBL" id="EWC59565.1"/>
    </source>
</evidence>
<dbReference type="RefSeq" id="WP_035286986.1">
    <property type="nucleotide sequence ID" value="NZ_AYXG01000197.1"/>
</dbReference>
<dbReference type="EMBL" id="AYXG01000197">
    <property type="protein sequence ID" value="EWC59565.1"/>
    <property type="molecule type" value="Genomic_DNA"/>
</dbReference>
<dbReference type="eggNOG" id="COG0641">
    <property type="taxonomic scope" value="Bacteria"/>
</dbReference>
<dbReference type="InterPro" id="IPR013785">
    <property type="entry name" value="Aldolase_TIM"/>
</dbReference>
<keyword evidence="6" id="KW-0067">ATP-binding</keyword>